<reference evidence="2" key="2">
    <citation type="submission" date="2025-09" db="UniProtKB">
        <authorList>
            <consortium name="Ensembl"/>
        </authorList>
    </citation>
    <scope>IDENTIFICATION</scope>
</reference>
<protein>
    <recommendedName>
        <fullName evidence="4">Leucine, glutamate and lysine rich 1</fullName>
    </recommendedName>
</protein>
<organism evidence="2 3">
    <name type="scientific">Labrus bergylta</name>
    <name type="common">ballan wrasse</name>
    <dbReference type="NCBI Taxonomy" id="56723"/>
    <lineage>
        <taxon>Eukaryota</taxon>
        <taxon>Metazoa</taxon>
        <taxon>Chordata</taxon>
        <taxon>Craniata</taxon>
        <taxon>Vertebrata</taxon>
        <taxon>Euteleostomi</taxon>
        <taxon>Actinopterygii</taxon>
        <taxon>Neopterygii</taxon>
        <taxon>Teleostei</taxon>
        <taxon>Neoteleostei</taxon>
        <taxon>Acanthomorphata</taxon>
        <taxon>Eupercaria</taxon>
        <taxon>Labriformes</taxon>
        <taxon>Labridae</taxon>
        <taxon>Labrus</taxon>
    </lineage>
</organism>
<keyword evidence="3" id="KW-1185">Reference proteome</keyword>
<name>A0A3Q3M266_9LABR</name>
<dbReference type="GeneTree" id="ENSGT01120000271951"/>
<dbReference type="InterPro" id="IPR038799">
    <property type="entry name" value="LEKR1"/>
</dbReference>
<reference evidence="2" key="1">
    <citation type="submission" date="2025-08" db="UniProtKB">
        <authorList>
            <consortium name="Ensembl"/>
        </authorList>
    </citation>
    <scope>IDENTIFICATION</scope>
</reference>
<evidence type="ECO:0008006" key="4">
    <source>
        <dbReference type="Google" id="ProtNLM"/>
    </source>
</evidence>
<dbReference type="STRING" id="56723.ENSLBEP00000014725"/>
<evidence type="ECO:0000313" key="3">
    <source>
        <dbReference type="Proteomes" id="UP000261660"/>
    </source>
</evidence>
<dbReference type="AlphaFoldDB" id="A0A3Q3M266"/>
<dbReference type="Ensembl" id="ENSLBET00000015622.1">
    <property type="protein sequence ID" value="ENSLBEP00000014725.1"/>
    <property type="gene ID" value="ENSLBEG00000011488.1"/>
</dbReference>
<keyword evidence="1" id="KW-0175">Coiled coil</keyword>
<evidence type="ECO:0000313" key="2">
    <source>
        <dbReference type="Ensembl" id="ENSLBEP00000014725.1"/>
    </source>
</evidence>
<dbReference type="PANTHER" id="PTHR34251:SF1">
    <property type="entry name" value="LEUCINE, GLUTAMATE AND LYSINE RICH 1"/>
    <property type="match status" value="1"/>
</dbReference>
<feature type="coiled-coil region" evidence="1">
    <location>
        <begin position="37"/>
        <end position="71"/>
    </location>
</feature>
<proteinExistence type="predicted"/>
<evidence type="ECO:0000256" key="1">
    <source>
        <dbReference type="SAM" id="Coils"/>
    </source>
</evidence>
<sequence>LVIHMPVASLPHIIMKMKHSETVCSYCGISYLIFHEFHQLQTQVAQFKAELQGLREKAKREKAQQEALELSRLEWERAFHLEGRKQVEVKEKKESYVSCSFICVCMYIWHQPRCLIIYFTVILNYFHHPIPGKENAKWIDVNRV</sequence>
<dbReference type="PANTHER" id="PTHR34251">
    <property type="entry name" value="LEUCINE-, GLUTAMATE- AND LYSINE-RICH PROTEIN 1"/>
    <property type="match status" value="1"/>
</dbReference>
<accession>A0A3Q3M266</accession>
<dbReference type="Proteomes" id="UP000261660">
    <property type="component" value="Unplaced"/>
</dbReference>
<dbReference type="InParanoid" id="A0A3Q3M266"/>